<gene>
    <name evidence="1" type="ORF">N7E81_17275</name>
</gene>
<organism evidence="1 2">
    <name type="scientific">Reichenbachiella carrageenanivorans</name>
    <dbReference type="NCBI Taxonomy" id="2979869"/>
    <lineage>
        <taxon>Bacteria</taxon>
        <taxon>Pseudomonadati</taxon>
        <taxon>Bacteroidota</taxon>
        <taxon>Cytophagia</taxon>
        <taxon>Cytophagales</taxon>
        <taxon>Reichenbachiellaceae</taxon>
        <taxon>Reichenbachiella</taxon>
    </lineage>
</organism>
<keyword evidence="2" id="KW-1185">Reference proteome</keyword>
<dbReference type="Proteomes" id="UP001062165">
    <property type="component" value="Chromosome"/>
</dbReference>
<dbReference type="EMBL" id="CP106735">
    <property type="protein sequence ID" value="UXX79107.1"/>
    <property type="molecule type" value="Genomic_DNA"/>
</dbReference>
<evidence type="ECO:0000313" key="1">
    <source>
        <dbReference type="EMBL" id="UXX79107.1"/>
    </source>
</evidence>
<accession>A0ABY6CYW0</accession>
<evidence type="ECO:0008006" key="3">
    <source>
        <dbReference type="Google" id="ProtNLM"/>
    </source>
</evidence>
<name>A0ABY6CYW0_9BACT</name>
<protein>
    <recommendedName>
        <fullName evidence="3">NUMOD4 domain-containing protein</fullName>
    </recommendedName>
</protein>
<reference evidence="1" key="1">
    <citation type="submission" date="2022-10" db="EMBL/GenBank/DDBJ databases">
        <title>Comparative genomics and taxonomic characterization of three novel marine species of genus Reichenbachiella exhibiting antioxidant and polysaccharide degradation activities.</title>
        <authorList>
            <person name="Muhammad N."/>
            <person name="Lee Y.-J."/>
            <person name="Ko J."/>
            <person name="Kim S.-G."/>
        </authorList>
    </citation>
    <scope>NUCLEOTIDE SEQUENCE</scope>
    <source>
        <strain evidence="1">Wsw4-B4</strain>
    </source>
</reference>
<evidence type="ECO:0000313" key="2">
    <source>
        <dbReference type="Proteomes" id="UP001062165"/>
    </source>
</evidence>
<proteinExistence type="predicted"/>
<sequence>MNTIPTHIQSQPVPIKYANYSSKLGAKVRLFRRKIKTGYDVSIFQKKGNGIRTIQDRIGRMTDLSGLYVVSSATGKPLILGASKTVLRDIQSLARAIRMKDKMALGKVAQHFGFEGYKMGGELLLAATVNWIEVTDKSYRLMLKRAMIPHVKFVL</sequence>
<dbReference type="RefSeq" id="WP_263050850.1">
    <property type="nucleotide sequence ID" value="NZ_CP106735.1"/>
</dbReference>